<dbReference type="EMBL" id="JAATIQ010000298">
    <property type="protein sequence ID" value="KAF4363315.1"/>
    <property type="molecule type" value="Genomic_DNA"/>
</dbReference>
<sequence>MDEEAEKRTGYDDYLFDIGKNHDSNTSINEGLNNCEDVYDDSGFTIDAAKYEDESIPHIIFFAAEKIQLLKS</sequence>
<protein>
    <submittedName>
        <fullName evidence="1">Uncharacterized protein</fullName>
    </submittedName>
</protein>
<keyword evidence="2" id="KW-1185">Reference proteome</keyword>
<reference evidence="1 2" key="1">
    <citation type="journal article" date="2020" name="bioRxiv">
        <title>Sequence and annotation of 42 cannabis genomes reveals extensive copy number variation in cannabinoid synthesis and pathogen resistance genes.</title>
        <authorList>
            <person name="Mckernan K.J."/>
            <person name="Helbert Y."/>
            <person name="Kane L.T."/>
            <person name="Ebling H."/>
            <person name="Zhang L."/>
            <person name="Liu B."/>
            <person name="Eaton Z."/>
            <person name="Mclaughlin S."/>
            <person name="Kingan S."/>
            <person name="Baybayan P."/>
            <person name="Concepcion G."/>
            <person name="Jordan M."/>
            <person name="Riva A."/>
            <person name="Barbazuk W."/>
            <person name="Harkins T."/>
        </authorList>
    </citation>
    <scope>NUCLEOTIDE SEQUENCE [LARGE SCALE GENOMIC DNA]</scope>
    <source>
        <strain evidence="2">cv. Jamaican Lion 4</strain>
        <tissue evidence="1">Leaf</tissue>
    </source>
</reference>
<evidence type="ECO:0000313" key="1">
    <source>
        <dbReference type="EMBL" id="KAF4363315.1"/>
    </source>
</evidence>
<name>A0A7J6EY78_CANSA</name>
<proteinExistence type="predicted"/>
<dbReference type="AlphaFoldDB" id="A0A7J6EY78"/>
<dbReference type="Proteomes" id="UP000583929">
    <property type="component" value="Unassembled WGS sequence"/>
</dbReference>
<accession>A0A7J6EY78</accession>
<evidence type="ECO:0000313" key="2">
    <source>
        <dbReference type="Proteomes" id="UP000583929"/>
    </source>
</evidence>
<organism evidence="1 2">
    <name type="scientific">Cannabis sativa</name>
    <name type="common">Hemp</name>
    <name type="synonym">Marijuana</name>
    <dbReference type="NCBI Taxonomy" id="3483"/>
    <lineage>
        <taxon>Eukaryota</taxon>
        <taxon>Viridiplantae</taxon>
        <taxon>Streptophyta</taxon>
        <taxon>Embryophyta</taxon>
        <taxon>Tracheophyta</taxon>
        <taxon>Spermatophyta</taxon>
        <taxon>Magnoliopsida</taxon>
        <taxon>eudicotyledons</taxon>
        <taxon>Gunneridae</taxon>
        <taxon>Pentapetalae</taxon>
        <taxon>rosids</taxon>
        <taxon>fabids</taxon>
        <taxon>Rosales</taxon>
        <taxon>Cannabaceae</taxon>
        <taxon>Cannabis</taxon>
    </lineage>
</organism>
<comment type="caution">
    <text evidence="1">The sequence shown here is derived from an EMBL/GenBank/DDBJ whole genome shotgun (WGS) entry which is preliminary data.</text>
</comment>
<gene>
    <name evidence="1" type="ORF">G4B88_011712</name>
</gene>